<dbReference type="GO" id="GO:0003677">
    <property type="term" value="F:DNA binding"/>
    <property type="evidence" value="ECO:0007669"/>
    <property type="project" value="UniProtKB-KW"/>
</dbReference>
<evidence type="ECO:0000313" key="3">
    <source>
        <dbReference type="Proteomes" id="UP001228049"/>
    </source>
</evidence>
<dbReference type="AlphaFoldDB" id="A0AAD9C7A3"/>
<keyword evidence="3" id="KW-1185">Reference proteome</keyword>
<organism evidence="2 3">
    <name type="scientific">Dissostichus eleginoides</name>
    <name type="common">Patagonian toothfish</name>
    <name type="synonym">Dissostichus amissus</name>
    <dbReference type="NCBI Taxonomy" id="100907"/>
    <lineage>
        <taxon>Eukaryota</taxon>
        <taxon>Metazoa</taxon>
        <taxon>Chordata</taxon>
        <taxon>Craniata</taxon>
        <taxon>Vertebrata</taxon>
        <taxon>Euteleostomi</taxon>
        <taxon>Actinopterygii</taxon>
        <taxon>Neopterygii</taxon>
        <taxon>Teleostei</taxon>
        <taxon>Neoteleostei</taxon>
        <taxon>Acanthomorphata</taxon>
        <taxon>Eupercaria</taxon>
        <taxon>Perciformes</taxon>
        <taxon>Notothenioidei</taxon>
        <taxon>Nototheniidae</taxon>
        <taxon>Dissostichus</taxon>
    </lineage>
</organism>
<feature type="compositionally biased region" description="Basic and acidic residues" evidence="1">
    <location>
        <begin position="46"/>
        <end position="67"/>
    </location>
</feature>
<dbReference type="EMBL" id="JASDAP010000010">
    <property type="protein sequence ID" value="KAK1895621.1"/>
    <property type="molecule type" value="Genomic_DNA"/>
</dbReference>
<feature type="compositionally biased region" description="Basic residues" evidence="1">
    <location>
        <begin position="36"/>
        <end position="45"/>
    </location>
</feature>
<name>A0AAD9C7A3_DISEL</name>
<feature type="compositionally biased region" description="Basic and acidic residues" evidence="1">
    <location>
        <begin position="1"/>
        <end position="35"/>
    </location>
</feature>
<feature type="region of interest" description="Disordered" evidence="1">
    <location>
        <begin position="1"/>
        <end position="76"/>
    </location>
</feature>
<sequence>MTDDIRRSNEGEEGKGARGGQRREEEGREGGERWRVKTGVRRGRKRTEVKVKQMRENERKGDEERRGERRRGGRSD</sequence>
<evidence type="ECO:0000256" key="1">
    <source>
        <dbReference type="SAM" id="MobiDB-lite"/>
    </source>
</evidence>
<accession>A0AAD9C7A3</accession>
<evidence type="ECO:0000313" key="2">
    <source>
        <dbReference type="EMBL" id="KAK1895621.1"/>
    </source>
</evidence>
<comment type="caution">
    <text evidence="2">The sequence shown here is derived from an EMBL/GenBank/DDBJ whole genome shotgun (WGS) entry which is preliminary data.</text>
</comment>
<proteinExistence type="predicted"/>
<reference evidence="2" key="1">
    <citation type="submission" date="2023-04" db="EMBL/GenBank/DDBJ databases">
        <title>Chromosome-level genome of Chaenocephalus aceratus.</title>
        <authorList>
            <person name="Park H."/>
        </authorList>
    </citation>
    <scope>NUCLEOTIDE SEQUENCE</scope>
    <source>
        <strain evidence="2">DE</strain>
        <tissue evidence="2">Muscle</tissue>
    </source>
</reference>
<dbReference type="Proteomes" id="UP001228049">
    <property type="component" value="Unassembled WGS sequence"/>
</dbReference>
<keyword evidence="2" id="KW-0238">DNA-binding</keyword>
<gene>
    <name evidence="2" type="ORF">KUDE01_021072</name>
</gene>
<protein>
    <submittedName>
        <fullName evidence="2">Single-stranded DNA-binding protein</fullName>
    </submittedName>
</protein>